<dbReference type="SUPFAM" id="SSF46689">
    <property type="entry name" value="Homeodomain-like"/>
    <property type="match status" value="1"/>
</dbReference>
<dbReference type="InterPro" id="IPR011006">
    <property type="entry name" value="CheY-like_superfamily"/>
</dbReference>
<dbReference type="SUPFAM" id="SSF55874">
    <property type="entry name" value="ATPase domain of HSP90 chaperone/DNA topoisomerase II/histidine kinase"/>
    <property type="match status" value="1"/>
</dbReference>
<keyword evidence="14" id="KW-0732">Signal</keyword>
<accession>A0A8A4TH38</accession>
<dbReference type="Pfam" id="PF07494">
    <property type="entry name" value="Reg_prop"/>
    <property type="match status" value="3"/>
</dbReference>
<dbReference type="GO" id="GO:0043565">
    <property type="term" value="F:sequence-specific DNA binding"/>
    <property type="evidence" value="ECO:0007669"/>
    <property type="project" value="InterPro"/>
</dbReference>
<keyword evidence="3 12" id="KW-0597">Phosphoprotein</keyword>
<dbReference type="Gene3D" id="1.10.10.60">
    <property type="entry name" value="Homeodomain-like"/>
    <property type="match status" value="1"/>
</dbReference>
<evidence type="ECO:0000256" key="5">
    <source>
        <dbReference type="ARBA" id="ARBA00022741"/>
    </source>
</evidence>
<evidence type="ECO:0000256" key="8">
    <source>
        <dbReference type="ARBA" id="ARBA00023012"/>
    </source>
</evidence>
<dbReference type="Proteomes" id="UP000663929">
    <property type="component" value="Chromosome"/>
</dbReference>
<keyword evidence="11" id="KW-0804">Transcription</keyword>
<dbReference type="PROSITE" id="PS50110">
    <property type="entry name" value="RESPONSE_REGULATORY"/>
    <property type="match status" value="1"/>
</dbReference>
<evidence type="ECO:0000256" key="13">
    <source>
        <dbReference type="SAM" id="Coils"/>
    </source>
</evidence>
<feature type="domain" description="Response regulatory" evidence="17">
    <location>
        <begin position="1189"/>
        <end position="1304"/>
    </location>
</feature>
<dbReference type="Gene3D" id="1.10.287.130">
    <property type="match status" value="1"/>
</dbReference>
<comment type="catalytic activity">
    <reaction evidence="1">
        <text>ATP + protein L-histidine = ADP + protein N-phospho-L-histidine.</text>
        <dbReference type="EC" id="2.7.13.3"/>
    </reaction>
</comment>
<dbReference type="InterPro" id="IPR003594">
    <property type="entry name" value="HATPase_dom"/>
</dbReference>
<dbReference type="PROSITE" id="PS01124">
    <property type="entry name" value="HTH_ARAC_FAMILY_2"/>
    <property type="match status" value="1"/>
</dbReference>
<dbReference type="SMART" id="SM00342">
    <property type="entry name" value="HTH_ARAC"/>
    <property type="match status" value="1"/>
</dbReference>
<dbReference type="InterPro" id="IPR013783">
    <property type="entry name" value="Ig-like_fold"/>
</dbReference>
<evidence type="ECO:0000256" key="11">
    <source>
        <dbReference type="ARBA" id="ARBA00023163"/>
    </source>
</evidence>
<gene>
    <name evidence="18" type="ORF">J3U87_25080</name>
</gene>
<dbReference type="CDD" id="cd00075">
    <property type="entry name" value="HATPase"/>
    <property type="match status" value="1"/>
</dbReference>
<dbReference type="Pfam" id="PF00072">
    <property type="entry name" value="Response_reg"/>
    <property type="match status" value="1"/>
</dbReference>
<evidence type="ECO:0000256" key="7">
    <source>
        <dbReference type="ARBA" id="ARBA00022840"/>
    </source>
</evidence>
<dbReference type="InterPro" id="IPR005467">
    <property type="entry name" value="His_kinase_dom"/>
</dbReference>
<dbReference type="GO" id="GO:0003700">
    <property type="term" value="F:DNA-binding transcription factor activity"/>
    <property type="evidence" value="ECO:0007669"/>
    <property type="project" value="InterPro"/>
</dbReference>
<reference evidence="18" key="1">
    <citation type="submission" date="2021-03" db="EMBL/GenBank/DDBJ databases">
        <title>Acanthopleuribacteraceae sp. M133.</title>
        <authorList>
            <person name="Wang G."/>
        </authorList>
    </citation>
    <scope>NUCLEOTIDE SEQUENCE</scope>
    <source>
        <strain evidence="18">M133</strain>
    </source>
</reference>
<dbReference type="InterPro" id="IPR009057">
    <property type="entry name" value="Homeodomain-like_sf"/>
</dbReference>
<evidence type="ECO:0000256" key="6">
    <source>
        <dbReference type="ARBA" id="ARBA00022777"/>
    </source>
</evidence>
<dbReference type="EC" id="2.7.13.3" evidence="2"/>
<dbReference type="Pfam" id="PF02518">
    <property type="entry name" value="HATPase_c"/>
    <property type="match status" value="1"/>
</dbReference>
<dbReference type="InterPro" id="IPR001789">
    <property type="entry name" value="Sig_transdc_resp-reg_receiver"/>
</dbReference>
<keyword evidence="13" id="KW-0175">Coiled coil</keyword>
<dbReference type="Gene3D" id="2.130.10.10">
    <property type="entry name" value="YVTN repeat-like/Quinoprotein amine dehydrogenase"/>
    <property type="match status" value="3"/>
</dbReference>
<feature type="domain" description="Histidine kinase" evidence="16">
    <location>
        <begin position="917"/>
        <end position="1139"/>
    </location>
</feature>
<feature type="signal peptide" evidence="14">
    <location>
        <begin position="1"/>
        <end position="17"/>
    </location>
</feature>
<evidence type="ECO:0000313" key="18">
    <source>
        <dbReference type="EMBL" id="QTD48870.1"/>
    </source>
</evidence>
<evidence type="ECO:0000256" key="12">
    <source>
        <dbReference type="PROSITE-ProRule" id="PRU00169"/>
    </source>
</evidence>
<evidence type="ECO:0000256" key="4">
    <source>
        <dbReference type="ARBA" id="ARBA00022679"/>
    </source>
</evidence>
<dbReference type="InterPro" id="IPR018060">
    <property type="entry name" value="HTH_AraC"/>
</dbReference>
<evidence type="ECO:0000256" key="1">
    <source>
        <dbReference type="ARBA" id="ARBA00000085"/>
    </source>
</evidence>
<dbReference type="SMART" id="SM00388">
    <property type="entry name" value="HisKA"/>
    <property type="match status" value="1"/>
</dbReference>
<dbReference type="PROSITE" id="PS00041">
    <property type="entry name" value="HTH_ARAC_FAMILY_1"/>
    <property type="match status" value="1"/>
</dbReference>
<evidence type="ECO:0000313" key="19">
    <source>
        <dbReference type="Proteomes" id="UP000663929"/>
    </source>
</evidence>
<sequence>MKLLSAVLLFSHCFLGAADSEFVHLNLWEVVQSNSVFSIVQDPSGLMWFGTDRGLVTYDGFRFRRFDGTRPISSNLDRSPIMALARDPKSGIWIGSQDGLWHYRVREHHLKRYGPDPERQNSLPHQTVLSLFFDRDDVLWVGTDGGLARHNPDQDDFTVYRHDPTNPNSLVQNEVYVIRQDRGGHLWLGTEGGLSRFDPDTERFTNYVHDPAQPNSLIPGGIYALTLDAADNLWVGAAPNHVSPEGGGLAKLDANRTHFKHIIENPGPQRLEIRNIGALFRDGRERIWVGLANLMGGGLSLLDPQREMLTHIHPYRSEVRSLLGTSFATFYVASDGWLWIGTHGTGIYKLDTNQLQFHPVRALPHEPNSLRGNHTWTIGDDSAGRVWVGTLYGGLSRWDPETNRFDHYAELPTDPETGKPSWLTAIHVDGSDRVRIGTWGGGLGEYEPESDRIVPLGDEQPTVTTPNRHIKFMQEGSDGELWIFASHDLQRLHLETGELTQIDYPETFLPIGYVRVASNVHDGQMWIYRKNEPPTRFDTRSQQFHFEFPAEKKPPQINALHLDHRGELWIGTAINGLLRYDPETRQVSRFDSSLGLVHNLIWGIQEDRAGTLWLHTPKGISQFDPENTTFRNFRIDVDFQAHRYGFSTVHRGRQDQLFFGGYPGFLFFDPATIEEPRAGPPVILTHFECANPNRDIVETLDFLSSDILRQGITLPHDEADFLIQFAALTYADPSANRYAYMLENFDPGWRPAGIGMQAAFVRLPPGHYVFKVKAANPDGVWSADPLTFPITITPPWWRTTLARFLFFVGSFALLVWAFRFQQNYCLRKERAVHQQREKQMQIEAAQLQARAAAASAEALREENARKNLELAKARELAQINARLEKQTAALTLEREKTEHQAKKLLELDRLKSRFFANISHELRTPLALILPPLQDALDHRFGPLQQNLQRMLKVAHHEGTRLLRLINQLLELAKLEAGAMELRARRGNLVSFLERIVSLYRSLGERRHIDLQFQSNRDEIIAFFDPDKLEKVFYNLLSNAFKYTAEGGKIKLSIAWKDGEDGEWVQIQVKDTGEGIPEDEIQRVFDRFYQVSREKGGRRGTGLGLSLVRELTELHHGRVAIASEPGFGSTFCIDLPLAREAFAPGEILDAVVQEDIGVQAVDSIDMDLDLAAVTDDTGAIDEPTSGAPTILVVEDNPSFRQYLLERLAERYKVIGCENGEVALKEARREPPDLVLSDVMMPEMDGYALCRELRADASLAHVPVILLTAKASDHSKIEGLQIGADDYLAKPFNMAELSIRIENLIEIRRTLRRRFSKEMNLGPKRILAESADEAFLRQIQQVVETHMEASAFGVAQLAEEVGLSQRQLQRKLREITRLSPAGFLRTMRLQRAADLLEQEAGTVAEVAYRAGFKNPEHFSRLFAQVFGVAPSKYKDYLAERMPRETAG</sequence>
<dbReference type="InterPro" id="IPR036097">
    <property type="entry name" value="HisK_dim/P_sf"/>
</dbReference>
<dbReference type="InterPro" id="IPR018062">
    <property type="entry name" value="HTH_AraC-typ_CS"/>
</dbReference>
<keyword evidence="8" id="KW-0902">Two-component regulatory system</keyword>
<keyword evidence="19" id="KW-1185">Reference proteome</keyword>
<keyword evidence="10" id="KW-0238">DNA-binding</keyword>
<evidence type="ECO:0000256" key="2">
    <source>
        <dbReference type="ARBA" id="ARBA00012438"/>
    </source>
</evidence>
<evidence type="ECO:0000256" key="10">
    <source>
        <dbReference type="ARBA" id="ARBA00023125"/>
    </source>
</evidence>
<evidence type="ECO:0000259" key="16">
    <source>
        <dbReference type="PROSITE" id="PS50109"/>
    </source>
</evidence>
<dbReference type="InterPro" id="IPR036890">
    <property type="entry name" value="HATPase_C_sf"/>
</dbReference>
<keyword evidence="5" id="KW-0547">Nucleotide-binding</keyword>
<dbReference type="RefSeq" id="WP_237378520.1">
    <property type="nucleotide sequence ID" value="NZ_CP071793.1"/>
</dbReference>
<dbReference type="PANTHER" id="PTHR43547">
    <property type="entry name" value="TWO-COMPONENT HISTIDINE KINASE"/>
    <property type="match status" value="1"/>
</dbReference>
<evidence type="ECO:0000259" key="15">
    <source>
        <dbReference type="PROSITE" id="PS01124"/>
    </source>
</evidence>
<feature type="domain" description="HTH araC/xylS-type" evidence="15">
    <location>
        <begin position="1336"/>
        <end position="1435"/>
    </location>
</feature>
<dbReference type="KEGG" id="scor:J3U87_25080"/>
<feature type="modified residue" description="4-aspartylphosphate" evidence="12">
    <location>
        <position position="1237"/>
    </location>
</feature>
<dbReference type="Gene3D" id="3.30.565.10">
    <property type="entry name" value="Histidine kinase-like ATPase, C-terminal domain"/>
    <property type="match status" value="1"/>
</dbReference>
<keyword evidence="4" id="KW-0808">Transferase</keyword>
<dbReference type="EMBL" id="CP071793">
    <property type="protein sequence ID" value="QTD48870.1"/>
    <property type="molecule type" value="Genomic_DNA"/>
</dbReference>
<evidence type="ECO:0000256" key="14">
    <source>
        <dbReference type="SAM" id="SignalP"/>
    </source>
</evidence>
<dbReference type="Pfam" id="PF07495">
    <property type="entry name" value="Y_Y_Y"/>
    <property type="match status" value="1"/>
</dbReference>
<keyword evidence="6" id="KW-0418">Kinase</keyword>
<dbReference type="GO" id="GO:0005524">
    <property type="term" value="F:ATP binding"/>
    <property type="evidence" value="ECO:0007669"/>
    <property type="project" value="UniProtKB-KW"/>
</dbReference>
<dbReference type="InterPro" id="IPR015943">
    <property type="entry name" value="WD40/YVTN_repeat-like_dom_sf"/>
</dbReference>
<dbReference type="Gene3D" id="3.40.50.2300">
    <property type="match status" value="1"/>
</dbReference>
<organism evidence="18 19">
    <name type="scientific">Sulfidibacter corallicola</name>
    <dbReference type="NCBI Taxonomy" id="2818388"/>
    <lineage>
        <taxon>Bacteria</taxon>
        <taxon>Pseudomonadati</taxon>
        <taxon>Acidobacteriota</taxon>
        <taxon>Holophagae</taxon>
        <taxon>Acanthopleuribacterales</taxon>
        <taxon>Acanthopleuribacteraceae</taxon>
        <taxon>Sulfidibacter</taxon>
    </lineage>
</organism>
<evidence type="ECO:0000256" key="3">
    <source>
        <dbReference type="ARBA" id="ARBA00022553"/>
    </source>
</evidence>
<dbReference type="CDD" id="cd00082">
    <property type="entry name" value="HisKA"/>
    <property type="match status" value="1"/>
</dbReference>
<keyword evidence="7" id="KW-0067">ATP-binding</keyword>
<dbReference type="InterPro" id="IPR003661">
    <property type="entry name" value="HisK_dim/P_dom"/>
</dbReference>
<dbReference type="PANTHER" id="PTHR43547:SF2">
    <property type="entry name" value="HYBRID SIGNAL TRANSDUCTION HISTIDINE KINASE C"/>
    <property type="match status" value="1"/>
</dbReference>
<dbReference type="SUPFAM" id="SSF52172">
    <property type="entry name" value="CheY-like"/>
    <property type="match status" value="1"/>
</dbReference>
<name>A0A8A4TH38_SULCO</name>
<feature type="coiled-coil region" evidence="13">
    <location>
        <begin position="830"/>
        <end position="900"/>
    </location>
</feature>
<feature type="chain" id="PRO_5035155657" description="histidine kinase" evidence="14">
    <location>
        <begin position="18"/>
        <end position="1446"/>
    </location>
</feature>
<dbReference type="GO" id="GO:0000155">
    <property type="term" value="F:phosphorelay sensor kinase activity"/>
    <property type="evidence" value="ECO:0007669"/>
    <property type="project" value="InterPro"/>
</dbReference>
<dbReference type="PROSITE" id="PS50109">
    <property type="entry name" value="HIS_KIN"/>
    <property type="match status" value="1"/>
</dbReference>
<dbReference type="SMART" id="SM00448">
    <property type="entry name" value="REC"/>
    <property type="match status" value="1"/>
</dbReference>
<dbReference type="Pfam" id="PF00512">
    <property type="entry name" value="HisKA"/>
    <property type="match status" value="1"/>
</dbReference>
<dbReference type="SUPFAM" id="SSF47384">
    <property type="entry name" value="Homodimeric domain of signal transducing histidine kinase"/>
    <property type="match status" value="1"/>
</dbReference>
<dbReference type="FunFam" id="3.30.565.10:FF:000037">
    <property type="entry name" value="Hybrid sensor histidine kinase/response regulator"/>
    <property type="match status" value="1"/>
</dbReference>
<dbReference type="InterPro" id="IPR011123">
    <property type="entry name" value="Y_Y_Y"/>
</dbReference>
<dbReference type="PRINTS" id="PR00344">
    <property type="entry name" value="BCTRLSENSOR"/>
</dbReference>
<dbReference type="Pfam" id="PF12833">
    <property type="entry name" value="HTH_18"/>
    <property type="match status" value="1"/>
</dbReference>
<evidence type="ECO:0000256" key="9">
    <source>
        <dbReference type="ARBA" id="ARBA00023015"/>
    </source>
</evidence>
<dbReference type="InterPro" id="IPR004358">
    <property type="entry name" value="Sig_transdc_His_kin-like_C"/>
</dbReference>
<keyword evidence="9" id="KW-0805">Transcription regulation</keyword>
<proteinExistence type="predicted"/>
<dbReference type="SUPFAM" id="SSF63829">
    <property type="entry name" value="Calcium-dependent phosphotriesterase"/>
    <property type="match status" value="3"/>
</dbReference>
<dbReference type="Gene3D" id="2.60.40.10">
    <property type="entry name" value="Immunoglobulins"/>
    <property type="match status" value="1"/>
</dbReference>
<dbReference type="InterPro" id="IPR011110">
    <property type="entry name" value="Reg_prop"/>
</dbReference>
<dbReference type="SMART" id="SM00387">
    <property type="entry name" value="HATPase_c"/>
    <property type="match status" value="1"/>
</dbReference>
<protein>
    <recommendedName>
        <fullName evidence="2">histidine kinase</fullName>
        <ecNumber evidence="2">2.7.13.3</ecNumber>
    </recommendedName>
</protein>
<evidence type="ECO:0000259" key="17">
    <source>
        <dbReference type="PROSITE" id="PS50110"/>
    </source>
</evidence>